<feature type="compositionally biased region" description="Low complexity" evidence="2">
    <location>
        <begin position="211"/>
        <end position="252"/>
    </location>
</feature>
<evidence type="ECO:0000313" key="5">
    <source>
        <dbReference type="Proteomes" id="UP000008710"/>
    </source>
</evidence>
<dbReference type="AlphaFoldDB" id="Q0RZK6"/>
<feature type="compositionally biased region" description="Low complexity" evidence="2">
    <location>
        <begin position="268"/>
        <end position="286"/>
    </location>
</feature>
<feature type="region of interest" description="Disordered" evidence="2">
    <location>
        <begin position="127"/>
        <end position="155"/>
    </location>
</feature>
<organism evidence="4 5">
    <name type="scientific">Rhodococcus jostii (strain RHA1)</name>
    <dbReference type="NCBI Taxonomy" id="101510"/>
    <lineage>
        <taxon>Bacteria</taxon>
        <taxon>Bacillati</taxon>
        <taxon>Actinomycetota</taxon>
        <taxon>Actinomycetes</taxon>
        <taxon>Mycobacteriales</taxon>
        <taxon>Nocardiaceae</taxon>
        <taxon>Rhodococcus</taxon>
    </lineage>
</organism>
<evidence type="ECO:0000256" key="2">
    <source>
        <dbReference type="SAM" id="MobiDB-lite"/>
    </source>
</evidence>
<reference evidence="5" key="1">
    <citation type="journal article" date="2006" name="Proc. Natl. Acad. Sci. U.S.A.">
        <title>The complete genome of Rhodococcus sp. RHA1 provides insights into a catabolic powerhouse.</title>
        <authorList>
            <person name="McLeod M.P."/>
            <person name="Warren R.L."/>
            <person name="Hsiao W.W.L."/>
            <person name="Araki N."/>
            <person name="Myhre M."/>
            <person name="Fernandes C."/>
            <person name="Miyazawa D."/>
            <person name="Wong W."/>
            <person name="Lillquist A.L."/>
            <person name="Wang D."/>
            <person name="Dosanjh M."/>
            <person name="Hara H."/>
            <person name="Petrescu A."/>
            <person name="Morin R.D."/>
            <person name="Yang G."/>
            <person name="Stott J.M."/>
            <person name="Schein J.E."/>
            <person name="Shin H."/>
            <person name="Smailus D."/>
            <person name="Siddiqui A.S."/>
            <person name="Marra M.A."/>
            <person name="Jones S.J.M."/>
            <person name="Holt R."/>
            <person name="Brinkman F.S.L."/>
            <person name="Miyauchi K."/>
            <person name="Fukuda M."/>
            <person name="Davies J.E."/>
            <person name="Mohn W.W."/>
            <person name="Eltis L.D."/>
        </authorList>
    </citation>
    <scope>NUCLEOTIDE SEQUENCE [LARGE SCALE GENOMIC DNA]</scope>
    <source>
        <strain evidence="5">RHA1</strain>
    </source>
</reference>
<protein>
    <recommendedName>
        <fullName evidence="3">Lsr2 DNA-binding domain-containing protein</fullName>
    </recommendedName>
</protein>
<name>Q0RZK6_RHOJR</name>
<dbReference type="HOGENOM" id="CLU_780480_0_0_11"/>
<dbReference type="GO" id="GO:0003677">
    <property type="term" value="F:DNA binding"/>
    <property type="evidence" value="ECO:0007669"/>
    <property type="project" value="UniProtKB-KW"/>
</dbReference>
<dbReference type="GO" id="GO:0016746">
    <property type="term" value="F:acyltransferase activity"/>
    <property type="evidence" value="ECO:0007669"/>
    <property type="project" value="InterPro"/>
</dbReference>
<evidence type="ECO:0000313" key="4">
    <source>
        <dbReference type="EMBL" id="ABG99280.1"/>
    </source>
</evidence>
<dbReference type="Gene3D" id="4.10.320.10">
    <property type="entry name" value="E3-binding domain"/>
    <property type="match status" value="4"/>
</dbReference>
<keyword evidence="1" id="KW-0238">DNA-binding</keyword>
<dbReference type="Pfam" id="PF23359">
    <property type="entry name" value="Lsr2_DNA-bd"/>
    <property type="match status" value="4"/>
</dbReference>
<feature type="region of interest" description="Disordered" evidence="2">
    <location>
        <begin position="320"/>
        <end position="375"/>
    </location>
</feature>
<dbReference type="InterPro" id="IPR036625">
    <property type="entry name" value="E3-bd_dom_sf"/>
</dbReference>
<feature type="compositionally biased region" description="Basic residues" evidence="2">
    <location>
        <begin position="199"/>
        <end position="210"/>
    </location>
</feature>
<sequence>MVLCVVLSDDRVRATGLPRSVRPACDWLPFHRLAAGAPKCRYCVFDDCLAKWGDNVAVSPRGSAGSAKMTTKEIREWAIGAGLEVSSRGRISVEIEQAFHDAQAKPAPAEPAKVKRTAAKKTIAETTTAKKRAAKKVVGEKASTNRAAASGAPTKKTTREIRAWAIGAGLEVSSRGRISAEIEQAFDDAQAKTVQAKPAKVKKTSAKKAAAKTTAAPTAPAKAVAASTAPARKAPAKKAAATKASAATAPVKRSAASTGPAEKAAVQKKSAAAPVTSASVSTAPAKKTTKEIREWAIGEGHVVSSRGRIPAELERAFHDAQATKARRRTAPARKPSATKAAGKKTAPPAAPVTRSATSKAPATRTAAKPAAAEKAPVTSASVSKVSAKRASREIREWAIGEGHVVSSRGRIPAEVERAFHDAQAAFPVA</sequence>
<feature type="domain" description="Lsr2 DNA-binding" evidence="3">
    <location>
        <begin position="155"/>
        <end position="189"/>
    </location>
</feature>
<evidence type="ECO:0000259" key="3">
    <source>
        <dbReference type="Pfam" id="PF23359"/>
    </source>
</evidence>
<proteinExistence type="predicted"/>
<dbReference type="Proteomes" id="UP000008710">
    <property type="component" value="Plasmid pRHL1"/>
</dbReference>
<dbReference type="KEGG" id="rha:RHA1_ro08235"/>
<feature type="region of interest" description="Disordered" evidence="2">
    <location>
        <begin position="102"/>
        <end position="121"/>
    </location>
</feature>
<feature type="region of interest" description="Disordered" evidence="2">
    <location>
        <begin position="190"/>
        <end position="288"/>
    </location>
</feature>
<keyword evidence="4" id="KW-0614">Plasmid</keyword>
<geneLocation type="plasmid" evidence="4 5">
    <name>pRHL1</name>
</geneLocation>
<dbReference type="EMBL" id="CP000432">
    <property type="protein sequence ID" value="ABG99280.1"/>
    <property type="molecule type" value="Genomic_DNA"/>
</dbReference>
<dbReference type="InterPro" id="IPR055370">
    <property type="entry name" value="Lsr2_DNA-bd"/>
</dbReference>
<gene>
    <name evidence="4" type="ordered locus">RHA1_ro08235</name>
</gene>
<feature type="domain" description="Lsr2 DNA-binding" evidence="3">
    <location>
        <begin position="285"/>
        <end position="320"/>
    </location>
</feature>
<feature type="compositionally biased region" description="Low complexity" evidence="2">
    <location>
        <begin position="332"/>
        <end position="372"/>
    </location>
</feature>
<evidence type="ECO:0000256" key="1">
    <source>
        <dbReference type="ARBA" id="ARBA00023125"/>
    </source>
</evidence>
<accession>Q0RZK6</accession>
<feature type="domain" description="Lsr2 DNA-binding" evidence="3">
    <location>
        <begin position="69"/>
        <end position="102"/>
    </location>
</feature>
<feature type="domain" description="Lsr2 DNA-binding" evidence="3">
    <location>
        <begin position="387"/>
        <end position="422"/>
    </location>
</feature>
<dbReference type="PATRIC" id="fig|101510.16.peg.7580"/>